<comment type="caution">
    <text evidence="1">The sequence shown here is derived from an EMBL/GenBank/DDBJ whole genome shotgun (WGS) entry which is preliminary data.</text>
</comment>
<keyword evidence="2" id="KW-1185">Reference proteome</keyword>
<dbReference type="EMBL" id="JANBPU010000306">
    <property type="protein sequence ID" value="KAJ1912854.1"/>
    <property type="molecule type" value="Genomic_DNA"/>
</dbReference>
<accession>A0A9W7ZUK2</accession>
<name>A0A9W7ZUK2_9FUNG</name>
<reference evidence="1" key="1">
    <citation type="submission" date="2022-07" db="EMBL/GenBank/DDBJ databases">
        <title>Phylogenomic reconstructions and comparative analyses of Kickxellomycotina fungi.</title>
        <authorList>
            <person name="Reynolds N.K."/>
            <person name="Stajich J.E."/>
            <person name="Barry K."/>
            <person name="Grigoriev I.V."/>
            <person name="Crous P."/>
            <person name="Smith M.E."/>
        </authorList>
    </citation>
    <scope>NUCLEOTIDE SEQUENCE</scope>
    <source>
        <strain evidence="1">NBRC 100468</strain>
    </source>
</reference>
<gene>
    <name evidence="1" type="ORF">H4219_005440</name>
</gene>
<protein>
    <submittedName>
        <fullName evidence="1">Uncharacterized protein</fullName>
    </submittedName>
</protein>
<evidence type="ECO:0000313" key="2">
    <source>
        <dbReference type="Proteomes" id="UP001150538"/>
    </source>
</evidence>
<proteinExistence type="predicted"/>
<evidence type="ECO:0000313" key="1">
    <source>
        <dbReference type="EMBL" id="KAJ1912854.1"/>
    </source>
</evidence>
<sequence>MQKNWASELVHPLDSEPLVYKPCGEDPTCSRQKVTKADMEISCIIGGQHTSLQNINPWHKRLWTPPNLFTKLKRNRRDSSQCESKIDHDFFEELSTLSSGHVSFKQFTDNPFAKNPVKQVRRKPKMLFSSMEVSDGSTSQPLPLELERLSKKRNIDYDSISFLDEEEDIVHL</sequence>
<organism evidence="1 2">
    <name type="scientific">Mycoemilia scoparia</name>
    <dbReference type="NCBI Taxonomy" id="417184"/>
    <lineage>
        <taxon>Eukaryota</taxon>
        <taxon>Fungi</taxon>
        <taxon>Fungi incertae sedis</taxon>
        <taxon>Zoopagomycota</taxon>
        <taxon>Kickxellomycotina</taxon>
        <taxon>Kickxellomycetes</taxon>
        <taxon>Kickxellales</taxon>
        <taxon>Kickxellaceae</taxon>
        <taxon>Mycoemilia</taxon>
    </lineage>
</organism>
<dbReference type="Proteomes" id="UP001150538">
    <property type="component" value="Unassembled WGS sequence"/>
</dbReference>
<dbReference type="AlphaFoldDB" id="A0A9W7ZUK2"/>